<evidence type="ECO:0000313" key="2">
    <source>
        <dbReference type="EMBL" id="SKA12138.1"/>
    </source>
</evidence>
<feature type="region of interest" description="Disordered" evidence="1">
    <location>
        <begin position="111"/>
        <end position="178"/>
    </location>
</feature>
<feature type="region of interest" description="Disordered" evidence="1">
    <location>
        <begin position="22"/>
        <end position="60"/>
    </location>
</feature>
<evidence type="ECO:0000256" key="1">
    <source>
        <dbReference type="SAM" id="MobiDB-lite"/>
    </source>
</evidence>
<proteinExistence type="predicted"/>
<feature type="compositionally biased region" description="Low complexity" evidence="1">
    <location>
        <begin position="136"/>
        <end position="149"/>
    </location>
</feature>
<reference evidence="2 3" key="1">
    <citation type="submission" date="2017-02" db="EMBL/GenBank/DDBJ databases">
        <authorList>
            <person name="Peterson S.W."/>
        </authorList>
    </citation>
    <scope>NUCLEOTIDE SEQUENCE [LARGE SCALE GENOMIC DNA]</scope>
    <source>
        <strain evidence="2 3">DSM 45154</strain>
    </source>
</reference>
<evidence type="ECO:0000313" key="3">
    <source>
        <dbReference type="Proteomes" id="UP000190637"/>
    </source>
</evidence>
<gene>
    <name evidence="2" type="ORF">SAMN02745673_02601</name>
</gene>
<feature type="region of interest" description="Disordered" evidence="1">
    <location>
        <begin position="291"/>
        <end position="331"/>
    </location>
</feature>
<sequence length="331" mass="36726">MPDPLGLPDRTAGRVQGIRHRFPAGFTEDSEGGSAPSSKVIDDLPGYPAGTSFTFSRPPPGDHRDALHLPPFRGCHAAGWWPEPVLASRLPLRCRHDPRWCRVRGCPSGLPRRARCAGRRRTRPPHRRRRRRTTWRGRGAAVRAEPARSGPGGPPGRPREPPPPHAQRAGRRPGPLDRRRAVIRGAVPPHGAHRDDRPFPQPRVRSPFAQLIRAPSPGTGMSLIPPRVAGLRHTWRAQARGQPFSGPVVSLSRTPVREHEHARRRFLRAPAGHGQRQPLRTLPQRAAQLFGGEFPRRPSPDGRPGWRGSTVISQRVSTATGHRPQRHTPCE</sequence>
<dbReference type="Proteomes" id="UP000190637">
    <property type="component" value="Unassembled WGS sequence"/>
</dbReference>
<name>A0A1T4R8Z6_9ACTN</name>
<accession>A0A1T4R8Z6</accession>
<feature type="compositionally biased region" description="Basic residues" evidence="1">
    <location>
        <begin position="112"/>
        <end position="135"/>
    </location>
</feature>
<feature type="compositionally biased region" description="Polar residues" evidence="1">
    <location>
        <begin position="310"/>
        <end position="320"/>
    </location>
</feature>
<organism evidence="2 3">
    <name type="scientific">Marinactinospora thermotolerans DSM 45154</name>
    <dbReference type="NCBI Taxonomy" id="1122192"/>
    <lineage>
        <taxon>Bacteria</taxon>
        <taxon>Bacillati</taxon>
        <taxon>Actinomycetota</taxon>
        <taxon>Actinomycetes</taxon>
        <taxon>Streptosporangiales</taxon>
        <taxon>Nocardiopsidaceae</taxon>
        <taxon>Marinactinospora</taxon>
    </lineage>
</organism>
<keyword evidence="3" id="KW-1185">Reference proteome</keyword>
<protein>
    <submittedName>
        <fullName evidence="2">Uncharacterized protein</fullName>
    </submittedName>
</protein>
<dbReference type="AlphaFoldDB" id="A0A1T4R8Z6"/>
<dbReference type="EMBL" id="FUWS01000006">
    <property type="protein sequence ID" value="SKA12138.1"/>
    <property type="molecule type" value="Genomic_DNA"/>
</dbReference>